<dbReference type="EMBL" id="SNRW01010803">
    <property type="protein sequence ID" value="KAA6376040.1"/>
    <property type="molecule type" value="Genomic_DNA"/>
</dbReference>
<comment type="catalytic activity">
    <reaction evidence="9">
        <text>ATP + H2O = ADP + phosphate + H(+)</text>
        <dbReference type="Rhea" id="RHEA:13065"/>
        <dbReference type="ChEBI" id="CHEBI:15377"/>
        <dbReference type="ChEBI" id="CHEBI:15378"/>
        <dbReference type="ChEBI" id="CHEBI:30616"/>
        <dbReference type="ChEBI" id="CHEBI:43474"/>
        <dbReference type="ChEBI" id="CHEBI:456216"/>
        <dbReference type="EC" id="5.6.2.4"/>
    </reaction>
</comment>
<evidence type="ECO:0000256" key="8">
    <source>
        <dbReference type="ARBA" id="ARBA00034808"/>
    </source>
</evidence>
<reference evidence="11 12" key="1">
    <citation type="submission" date="2019-03" db="EMBL/GenBank/DDBJ databases">
        <title>Single cell metagenomics reveals metabolic interactions within the superorganism composed of flagellate Streblomastix strix and complex community of Bacteroidetes bacteria on its surface.</title>
        <authorList>
            <person name="Treitli S.C."/>
            <person name="Kolisko M."/>
            <person name="Husnik F."/>
            <person name="Keeling P."/>
            <person name="Hampl V."/>
        </authorList>
    </citation>
    <scope>NUCLEOTIDE SEQUENCE [LARGE SCALE GENOMIC DNA]</scope>
    <source>
        <strain evidence="11">ST1C</strain>
    </source>
</reference>
<comment type="catalytic activity">
    <reaction evidence="7">
        <text>Couples ATP hydrolysis with the unwinding of duplex DNA by translocating in the 3'-5' direction.</text>
        <dbReference type="EC" id="5.6.2.4"/>
    </reaction>
</comment>
<dbReference type="PANTHER" id="PTHR47835:SF3">
    <property type="entry name" value="HELICASE FOR MEIOSIS 1"/>
    <property type="match status" value="1"/>
</dbReference>
<feature type="domain" description="SEC63" evidence="10">
    <location>
        <begin position="152"/>
        <end position="471"/>
    </location>
</feature>
<keyword evidence="1" id="KW-0547">Nucleotide-binding</keyword>
<dbReference type="InterPro" id="IPR004179">
    <property type="entry name" value="Sec63-dom"/>
</dbReference>
<dbReference type="SMART" id="SM00973">
    <property type="entry name" value="Sec63"/>
    <property type="match status" value="1"/>
</dbReference>
<keyword evidence="5" id="KW-0413">Isomerase</keyword>
<evidence type="ECO:0000256" key="3">
    <source>
        <dbReference type="ARBA" id="ARBA00022806"/>
    </source>
</evidence>
<accession>A0A5J4V102</accession>
<dbReference type="InterPro" id="IPR052247">
    <property type="entry name" value="Meiotic_Crossover_Helicase"/>
</dbReference>
<dbReference type="SUPFAM" id="SSF158702">
    <property type="entry name" value="Sec63 N-terminal domain-like"/>
    <property type="match status" value="1"/>
</dbReference>
<dbReference type="InterPro" id="IPR057842">
    <property type="entry name" value="WH_MER3"/>
</dbReference>
<dbReference type="InterPro" id="IPR036388">
    <property type="entry name" value="WH-like_DNA-bd_sf"/>
</dbReference>
<evidence type="ECO:0000313" key="11">
    <source>
        <dbReference type="EMBL" id="KAA6376040.1"/>
    </source>
</evidence>
<dbReference type="GO" id="GO:0043138">
    <property type="term" value="F:3'-5' DNA helicase activity"/>
    <property type="evidence" value="ECO:0007669"/>
    <property type="project" value="UniProtKB-EC"/>
</dbReference>
<dbReference type="GO" id="GO:0005524">
    <property type="term" value="F:ATP binding"/>
    <property type="evidence" value="ECO:0007669"/>
    <property type="project" value="UniProtKB-KW"/>
</dbReference>
<dbReference type="AlphaFoldDB" id="A0A5J4V102"/>
<keyword evidence="2" id="KW-0378">Hydrolase</keyword>
<evidence type="ECO:0000256" key="7">
    <source>
        <dbReference type="ARBA" id="ARBA00034617"/>
    </source>
</evidence>
<protein>
    <recommendedName>
        <fullName evidence="8">DNA 3'-5' helicase</fullName>
        <ecNumber evidence="8">5.6.2.4</ecNumber>
    </recommendedName>
</protein>
<evidence type="ECO:0000256" key="1">
    <source>
        <dbReference type="ARBA" id="ARBA00022741"/>
    </source>
</evidence>
<evidence type="ECO:0000256" key="2">
    <source>
        <dbReference type="ARBA" id="ARBA00022801"/>
    </source>
</evidence>
<dbReference type="Pfam" id="PF02889">
    <property type="entry name" value="Sec63"/>
    <property type="match status" value="1"/>
</dbReference>
<dbReference type="Gene3D" id="1.10.10.10">
    <property type="entry name" value="Winged helix-like DNA-binding domain superfamily/Winged helix DNA-binding domain"/>
    <property type="match status" value="1"/>
</dbReference>
<name>A0A5J4V102_9EUKA</name>
<dbReference type="OrthoDB" id="5575at2759"/>
<dbReference type="EC" id="5.6.2.4" evidence="8"/>
<dbReference type="Proteomes" id="UP000324800">
    <property type="component" value="Unassembled WGS sequence"/>
</dbReference>
<dbReference type="FunFam" id="1.10.10.10:FF:000012">
    <property type="entry name" value="U5 small nuclear ribonucleoprotein helicase"/>
    <property type="match status" value="1"/>
</dbReference>
<evidence type="ECO:0000256" key="6">
    <source>
        <dbReference type="ARBA" id="ARBA00023254"/>
    </source>
</evidence>
<organism evidence="11 12">
    <name type="scientific">Streblomastix strix</name>
    <dbReference type="NCBI Taxonomy" id="222440"/>
    <lineage>
        <taxon>Eukaryota</taxon>
        <taxon>Metamonada</taxon>
        <taxon>Preaxostyla</taxon>
        <taxon>Oxymonadida</taxon>
        <taxon>Streblomastigidae</taxon>
        <taxon>Streblomastix</taxon>
    </lineage>
</organism>
<keyword evidence="3" id="KW-0347">Helicase</keyword>
<keyword evidence="6" id="KW-0469">Meiosis</keyword>
<evidence type="ECO:0000256" key="5">
    <source>
        <dbReference type="ARBA" id="ARBA00023235"/>
    </source>
</evidence>
<sequence>ACGFAEYSAGAITQMAGRAGHGGTENKQGSGNINSIDQGVLESYLIPRIVEHLNAEVVLGTINSVESALQWIRTSFFFVRLPRNPLRYGASAQLTTNSAMDFAKSLCLTHLGRLLKEGFIVIEQDKNNVNTDQVGEQKQSSQQLNESSLIRSTAHGAAMSKYYICFETMCLFSSITPFADLKEMLEITARAKEFEEFHIRMGEKKKLNLLNKEKQIRFPIKGKIRLPENKISLLVQAALGHVAMDDWQMKQESTSVLLNLQRILSCLADFALETKQFYAARTALILQRSAQQRMWENVEQTNQQVKINQQKGLEIRENENDSNEGNANNQDSNSQCLVLEQIEGIGPVFSSLLASRAGITSLDALANADPSLIEAVLHRNSPFGATLIRRAASVPRFDLSVSQRVTDDPNIVVVTVAVHRKNIQQFNQQQQQQQQYQSHQQNQIKDQPTQVDSCNIRLFVGNSKNEIIFSHRFNSRYVGGNGIFIHCGAHAKIIVREYRFVE</sequence>
<dbReference type="Pfam" id="PF23445">
    <property type="entry name" value="WHD_SNRNP200"/>
    <property type="match status" value="1"/>
</dbReference>
<dbReference type="Gene3D" id="1.10.150.20">
    <property type="entry name" value="5' to 3' exonuclease, C-terminal subdomain"/>
    <property type="match status" value="1"/>
</dbReference>
<feature type="non-terminal residue" evidence="11">
    <location>
        <position position="1"/>
    </location>
</feature>
<dbReference type="GO" id="GO:0016787">
    <property type="term" value="F:hydrolase activity"/>
    <property type="evidence" value="ECO:0007669"/>
    <property type="project" value="UniProtKB-KW"/>
</dbReference>
<dbReference type="PANTHER" id="PTHR47835">
    <property type="entry name" value="HFM1, ATP DEPENDENT DNA HELICASE HOMOLOG"/>
    <property type="match status" value="1"/>
</dbReference>
<comment type="caution">
    <text evidence="11">The sequence shown here is derived from an EMBL/GenBank/DDBJ whole genome shotgun (WGS) entry which is preliminary data.</text>
</comment>
<evidence type="ECO:0000256" key="9">
    <source>
        <dbReference type="ARBA" id="ARBA00048988"/>
    </source>
</evidence>
<keyword evidence="4" id="KW-0067">ATP-binding</keyword>
<gene>
    <name evidence="11" type="ORF">EZS28_028432</name>
</gene>
<evidence type="ECO:0000259" key="10">
    <source>
        <dbReference type="SMART" id="SM00973"/>
    </source>
</evidence>
<dbReference type="GO" id="GO:0051321">
    <property type="term" value="P:meiotic cell cycle"/>
    <property type="evidence" value="ECO:0007669"/>
    <property type="project" value="UniProtKB-KW"/>
</dbReference>
<evidence type="ECO:0000256" key="4">
    <source>
        <dbReference type="ARBA" id="ARBA00022840"/>
    </source>
</evidence>
<proteinExistence type="predicted"/>
<evidence type="ECO:0000313" key="12">
    <source>
        <dbReference type="Proteomes" id="UP000324800"/>
    </source>
</evidence>
<dbReference type="Gene3D" id="1.10.3380.10">
    <property type="entry name" value="Sec63 N-terminal domain-like domain"/>
    <property type="match status" value="1"/>
</dbReference>